<feature type="transmembrane region" description="Helical" evidence="7">
    <location>
        <begin position="89"/>
        <end position="109"/>
    </location>
</feature>
<evidence type="ECO:0000256" key="7">
    <source>
        <dbReference type="RuleBase" id="RU363032"/>
    </source>
</evidence>
<keyword evidence="3" id="KW-1003">Cell membrane</keyword>
<dbReference type="SUPFAM" id="SSF161098">
    <property type="entry name" value="MetI-like"/>
    <property type="match status" value="1"/>
</dbReference>
<evidence type="ECO:0000256" key="6">
    <source>
        <dbReference type="ARBA" id="ARBA00023136"/>
    </source>
</evidence>
<dbReference type="InterPro" id="IPR035906">
    <property type="entry name" value="MetI-like_sf"/>
</dbReference>
<comment type="caution">
    <text evidence="9">The sequence shown here is derived from an EMBL/GenBank/DDBJ whole genome shotgun (WGS) entry which is preliminary data.</text>
</comment>
<reference evidence="9 10" key="1">
    <citation type="submission" date="2018-09" db="EMBL/GenBank/DDBJ databases">
        <title>Novel species of Cryobacterium.</title>
        <authorList>
            <person name="Liu Q."/>
            <person name="Xin Y.-H."/>
        </authorList>
    </citation>
    <scope>NUCLEOTIDE SEQUENCE [LARGE SCALE GENOMIC DNA]</scope>
    <source>
        <strain evidence="9 10">Hh39</strain>
    </source>
</reference>
<gene>
    <name evidence="9" type="ORF">D6T64_18780</name>
</gene>
<keyword evidence="5 7" id="KW-1133">Transmembrane helix</keyword>
<keyword evidence="4 7" id="KW-0812">Transmembrane</keyword>
<feature type="transmembrane region" description="Helical" evidence="7">
    <location>
        <begin position="155"/>
        <end position="175"/>
    </location>
</feature>
<accession>A0A3A5MF79</accession>
<evidence type="ECO:0000313" key="9">
    <source>
        <dbReference type="EMBL" id="RJT85753.1"/>
    </source>
</evidence>
<proteinExistence type="inferred from homology"/>
<dbReference type="AlphaFoldDB" id="A0A3A5MF79"/>
<feature type="transmembrane region" description="Helical" evidence="7">
    <location>
        <begin position="121"/>
        <end position="149"/>
    </location>
</feature>
<organism evidence="9 10">
    <name type="scientific">Cryobacterium melibiosiphilum</name>
    <dbReference type="NCBI Taxonomy" id="995039"/>
    <lineage>
        <taxon>Bacteria</taxon>
        <taxon>Bacillati</taxon>
        <taxon>Actinomycetota</taxon>
        <taxon>Actinomycetes</taxon>
        <taxon>Micrococcales</taxon>
        <taxon>Microbacteriaceae</taxon>
        <taxon>Cryobacterium</taxon>
    </lineage>
</organism>
<evidence type="ECO:0000256" key="3">
    <source>
        <dbReference type="ARBA" id="ARBA00022475"/>
    </source>
</evidence>
<dbReference type="Pfam" id="PF00528">
    <property type="entry name" value="BPD_transp_1"/>
    <property type="match status" value="1"/>
</dbReference>
<evidence type="ECO:0000313" key="10">
    <source>
        <dbReference type="Proteomes" id="UP000272015"/>
    </source>
</evidence>
<dbReference type="GO" id="GO:0071916">
    <property type="term" value="F:dipeptide transmembrane transporter activity"/>
    <property type="evidence" value="ECO:0007669"/>
    <property type="project" value="TreeGrafter"/>
</dbReference>
<comment type="subcellular location">
    <subcellularLocation>
        <location evidence="1 7">Cell membrane</location>
        <topology evidence="1 7">Multi-pass membrane protein</topology>
    </subcellularLocation>
</comment>
<dbReference type="InterPro" id="IPR000515">
    <property type="entry name" value="MetI-like"/>
</dbReference>
<evidence type="ECO:0000256" key="5">
    <source>
        <dbReference type="ARBA" id="ARBA00022989"/>
    </source>
</evidence>
<dbReference type="CDD" id="cd06261">
    <property type="entry name" value="TM_PBP2"/>
    <property type="match status" value="1"/>
</dbReference>
<evidence type="ECO:0000256" key="2">
    <source>
        <dbReference type="ARBA" id="ARBA00022448"/>
    </source>
</evidence>
<dbReference type="PROSITE" id="PS50928">
    <property type="entry name" value="ABC_TM1"/>
    <property type="match status" value="1"/>
</dbReference>
<keyword evidence="10" id="KW-1185">Reference proteome</keyword>
<dbReference type="Proteomes" id="UP000272015">
    <property type="component" value="Unassembled WGS sequence"/>
</dbReference>
<comment type="similarity">
    <text evidence="7">Belongs to the binding-protein-dependent transport system permease family.</text>
</comment>
<evidence type="ECO:0000259" key="8">
    <source>
        <dbReference type="PROSITE" id="PS50928"/>
    </source>
</evidence>
<keyword evidence="6 7" id="KW-0472">Membrane</keyword>
<keyword evidence="2 7" id="KW-0813">Transport</keyword>
<feature type="domain" description="ABC transmembrane type-1" evidence="8">
    <location>
        <begin position="85"/>
        <end position="283"/>
    </location>
</feature>
<dbReference type="Gene3D" id="1.10.3720.10">
    <property type="entry name" value="MetI-like"/>
    <property type="match status" value="1"/>
</dbReference>
<name>A0A3A5MF79_9MICO</name>
<feature type="transmembrane region" description="Helical" evidence="7">
    <location>
        <begin position="214"/>
        <end position="240"/>
    </location>
</feature>
<dbReference type="EMBL" id="QZVS01000095">
    <property type="protein sequence ID" value="RJT85753.1"/>
    <property type="molecule type" value="Genomic_DNA"/>
</dbReference>
<dbReference type="PANTHER" id="PTHR43163">
    <property type="entry name" value="DIPEPTIDE TRANSPORT SYSTEM PERMEASE PROTEIN DPPB-RELATED"/>
    <property type="match status" value="1"/>
</dbReference>
<evidence type="ECO:0000256" key="1">
    <source>
        <dbReference type="ARBA" id="ARBA00004651"/>
    </source>
</evidence>
<dbReference type="PANTHER" id="PTHR43163:SF6">
    <property type="entry name" value="DIPEPTIDE TRANSPORT SYSTEM PERMEASE PROTEIN DPPB-RELATED"/>
    <property type="match status" value="1"/>
</dbReference>
<dbReference type="OrthoDB" id="9778910at2"/>
<feature type="transmembrane region" description="Helical" evidence="7">
    <location>
        <begin position="260"/>
        <end position="283"/>
    </location>
</feature>
<evidence type="ECO:0000256" key="4">
    <source>
        <dbReference type="ARBA" id="ARBA00022692"/>
    </source>
</evidence>
<dbReference type="GO" id="GO:0005886">
    <property type="term" value="C:plasma membrane"/>
    <property type="evidence" value="ECO:0007669"/>
    <property type="project" value="UniProtKB-SubCell"/>
</dbReference>
<protein>
    <submittedName>
        <fullName evidence="9">ABC transporter permease</fullName>
    </submittedName>
</protein>
<sequence length="297" mass="31211">MVLVVWGAATVGFFALRLIPGDPVTVLVGLGSVSEQVREQIRADWGLADPLAVQYLFYLGRLVRGDLGTSYRMQQPVADLIGQQLAPTLQLMGLAMVFAVLLALAAALFGRGRRSTPFVGLLELVAVSAPTFWIGLVLITVFGFGLGWFPVVASGGFGALVLPAITLAIPTAGILGQVLRQGLDAAAILPFVDTVRARGASHTRLVLRHTLRHAAANSVTLTGYIAGSLLGGSVLVETVFARPGLGRVALNAITDRDIPVVLGIIVLAAVLFSVINLIVDLVADRLDPRMATAEAYS</sequence>